<sequence length="109" mass="12611">MWIWRRMECVKWTDKTRNEKNNAETDQEEKKKLAVSLAEKKLTSEGCTGRNGEREKSSGQKKISDDGRQLQTVHLHPLQIDIYSFMAARCRLALNEAVTELLSSLSKRM</sequence>
<gene>
    <name evidence="2" type="ORF">ANN_25632</name>
</gene>
<protein>
    <submittedName>
        <fullName evidence="2">Uncharacterized protein</fullName>
    </submittedName>
</protein>
<feature type="region of interest" description="Disordered" evidence="1">
    <location>
        <begin position="41"/>
        <end position="68"/>
    </location>
</feature>
<evidence type="ECO:0000313" key="2">
    <source>
        <dbReference type="EMBL" id="KAJ4427853.1"/>
    </source>
</evidence>
<reference evidence="2 3" key="1">
    <citation type="journal article" date="2022" name="Allergy">
        <title>Genome assembly and annotation of Periplaneta americana reveal a comprehensive cockroach allergen profile.</title>
        <authorList>
            <person name="Wang L."/>
            <person name="Xiong Q."/>
            <person name="Saelim N."/>
            <person name="Wang L."/>
            <person name="Nong W."/>
            <person name="Wan A.T."/>
            <person name="Shi M."/>
            <person name="Liu X."/>
            <person name="Cao Q."/>
            <person name="Hui J.H.L."/>
            <person name="Sookrung N."/>
            <person name="Leung T.F."/>
            <person name="Tungtrongchitr A."/>
            <person name="Tsui S.K.W."/>
        </authorList>
    </citation>
    <scope>NUCLEOTIDE SEQUENCE [LARGE SCALE GENOMIC DNA]</scope>
    <source>
        <strain evidence="2">PWHHKU_190912</strain>
    </source>
</reference>
<organism evidence="2 3">
    <name type="scientific">Periplaneta americana</name>
    <name type="common">American cockroach</name>
    <name type="synonym">Blatta americana</name>
    <dbReference type="NCBI Taxonomy" id="6978"/>
    <lineage>
        <taxon>Eukaryota</taxon>
        <taxon>Metazoa</taxon>
        <taxon>Ecdysozoa</taxon>
        <taxon>Arthropoda</taxon>
        <taxon>Hexapoda</taxon>
        <taxon>Insecta</taxon>
        <taxon>Pterygota</taxon>
        <taxon>Neoptera</taxon>
        <taxon>Polyneoptera</taxon>
        <taxon>Dictyoptera</taxon>
        <taxon>Blattodea</taxon>
        <taxon>Blattoidea</taxon>
        <taxon>Blattidae</taxon>
        <taxon>Blattinae</taxon>
        <taxon>Periplaneta</taxon>
    </lineage>
</organism>
<evidence type="ECO:0000256" key="1">
    <source>
        <dbReference type="SAM" id="MobiDB-lite"/>
    </source>
</evidence>
<comment type="caution">
    <text evidence="2">The sequence shown here is derived from an EMBL/GenBank/DDBJ whole genome shotgun (WGS) entry which is preliminary data.</text>
</comment>
<keyword evidence="3" id="KW-1185">Reference proteome</keyword>
<proteinExistence type="predicted"/>
<feature type="compositionally biased region" description="Basic and acidic residues" evidence="1">
    <location>
        <begin position="51"/>
        <end position="68"/>
    </location>
</feature>
<dbReference type="Proteomes" id="UP001148838">
    <property type="component" value="Unassembled WGS sequence"/>
</dbReference>
<accession>A0ABQ8S1I0</accession>
<evidence type="ECO:0000313" key="3">
    <source>
        <dbReference type="Proteomes" id="UP001148838"/>
    </source>
</evidence>
<name>A0ABQ8S1I0_PERAM</name>
<dbReference type="EMBL" id="JAJSOF020000038">
    <property type="protein sequence ID" value="KAJ4427853.1"/>
    <property type="molecule type" value="Genomic_DNA"/>
</dbReference>